<dbReference type="Proteomes" id="UP000332933">
    <property type="component" value="Unassembled WGS sequence"/>
</dbReference>
<dbReference type="CDD" id="cd03213">
    <property type="entry name" value="ABCG_EPDR"/>
    <property type="match status" value="1"/>
</dbReference>
<evidence type="ECO:0000313" key="10">
    <source>
        <dbReference type="EMBL" id="KAF0691809.1"/>
    </source>
</evidence>
<evidence type="ECO:0000256" key="7">
    <source>
        <dbReference type="ARBA" id="ARBA00023136"/>
    </source>
</evidence>
<feature type="transmembrane region" description="Helical" evidence="8">
    <location>
        <begin position="504"/>
        <end position="524"/>
    </location>
</feature>
<feature type="transmembrane region" description="Helical" evidence="8">
    <location>
        <begin position="394"/>
        <end position="413"/>
    </location>
</feature>
<organism evidence="11 12">
    <name type="scientific">Aphanomyces stellatus</name>
    <dbReference type="NCBI Taxonomy" id="120398"/>
    <lineage>
        <taxon>Eukaryota</taxon>
        <taxon>Sar</taxon>
        <taxon>Stramenopiles</taxon>
        <taxon>Oomycota</taxon>
        <taxon>Saprolegniomycetes</taxon>
        <taxon>Saprolegniales</taxon>
        <taxon>Verrucalvaceae</taxon>
        <taxon>Aphanomyces</taxon>
    </lineage>
</organism>
<keyword evidence="5" id="KW-0067">ATP-binding</keyword>
<dbReference type="GO" id="GO:0016020">
    <property type="term" value="C:membrane"/>
    <property type="evidence" value="ECO:0007669"/>
    <property type="project" value="UniProtKB-SubCell"/>
</dbReference>
<dbReference type="InterPro" id="IPR003439">
    <property type="entry name" value="ABC_transporter-like_ATP-bd"/>
</dbReference>
<keyword evidence="2" id="KW-0813">Transport</keyword>
<dbReference type="SUPFAM" id="SSF52540">
    <property type="entry name" value="P-loop containing nucleoside triphosphate hydrolases"/>
    <property type="match status" value="1"/>
</dbReference>
<feature type="domain" description="ABC transporter" evidence="9">
    <location>
        <begin position="62"/>
        <end position="299"/>
    </location>
</feature>
<dbReference type="GO" id="GO:0016887">
    <property type="term" value="F:ATP hydrolysis activity"/>
    <property type="evidence" value="ECO:0007669"/>
    <property type="project" value="InterPro"/>
</dbReference>
<evidence type="ECO:0000256" key="6">
    <source>
        <dbReference type="ARBA" id="ARBA00022989"/>
    </source>
</evidence>
<keyword evidence="7 8" id="KW-0472">Membrane</keyword>
<dbReference type="InterPro" id="IPR003593">
    <property type="entry name" value="AAA+_ATPase"/>
</dbReference>
<keyword evidence="6 8" id="KW-1133">Transmembrane helix</keyword>
<dbReference type="InterPro" id="IPR043926">
    <property type="entry name" value="ABCG_dom"/>
</dbReference>
<dbReference type="GO" id="GO:0005524">
    <property type="term" value="F:ATP binding"/>
    <property type="evidence" value="ECO:0007669"/>
    <property type="project" value="UniProtKB-KW"/>
</dbReference>
<evidence type="ECO:0000256" key="8">
    <source>
        <dbReference type="SAM" id="Phobius"/>
    </source>
</evidence>
<evidence type="ECO:0000313" key="12">
    <source>
        <dbReference type="Proteomes" id="UP000332933"/>
    </source>
</evidence>
<evidence type="ECO:0000256" key="4">
    <source>
        <dbReference type="ARBA" id="ARBA00022741"/>
    </source>
</evidence>
<evidence type="ECO:0000313" key="11">
    <source>
        <dbReference type="EMBL" id="VFT93784.1"/>
    </source>
</evidence>
<dbReference type="Pfam" id="PF00005">
    <property type="entry name" value="ABC_tran"/>
    <property type="match status" value="1"/>
</dbReference>
<evidence type="ECO:0000256" key="5">
    <source>
        <dbReference type="ARBA" id="ARBA00022840"/>
    </source>
</evidence>
<dbReference type="Gene3D" id="3.40.50.300">
    <property type="entry name" value="P-loop containing nucleotide triphosphate hydrolases"/>
    <property type="match status" value="1"/>
</dbReference>
<feature type="transmembrane region" description="Helical" evidence="8">
    <location>
        <begin position="480"/>
        <end position="498"/>
    </location>
</feature>
<dbReference type="Pfam" id="PF01061">
    <property type="entry name" value="ABC2_membrane"/>
    <property type="match status" value="1"/>
</dbReference>
<dbReference type="SMART" id="SM00382">
    <property type="entry name" value="AAA"/>
    <property type="match status" value="1"/>
</dbReference>
<proteinExistence type="predicted"/>
<keyword evidence="12" id="KW-1185">Reference proteome</keyword>
<evidence type="ECO:0000256" key="2">
    <source>
        <dbReference type="ARBA" id="ARBA00022448"/>
    </source>
</evidence>
<feature type="transmembrane region" description="Helical" evidence="8">
    <location>
        <begin position="620"/>
        <end position="639"/>
    </location>
</feature>
<reference evidence="11 12" key="1">
    <citation type="submission" date="2019-03" db="EMBL/GenBank/DDBJ databases">
        <authorList>
            <person name="Gaulin E."/>
            <person name="Dumas B."/>
        </authorList>
    </citation>
    <scope>NUCLEOTIDE SEQUENCE [LARGE SCALE GENOMIC DNA]</scope>
    <source>
        <strain evidence="11">CBS 568.67</strain>
    </source>
</reference>
<dbReference type="PROSITE" id="PS00211">
    <property type="entry name" value="ABC_TRANSPORTER_1"/>
    <property type="match status" value="1"/>
</dbReference>
<dbReference type="EMBL" id="CAADRA010006041">
    <property type="protein sequence ID" value="VFT93784.1"/>
    <property type="molecule type" value="Genomic_DNA"/>
</dbReference>
<dbReference type="FunFam" id="3.40.50.300:FF:001480">
    <property type="entry name" value="ABC transporter"/>
    <property type="match status" value="1"/>
</dbReference>
<evidence type="ECO:0000256" key="1">
    <source>
        <dbReference type="ARBA" id="ARBA00004141"/>
    </source>
</evidence>
<name>A0A485L6T2_9STRA</name>
<protein>
    <submittedName>
        <fullName evidence="11">Aste57867_17023 protein</fullName>
    </submittedName>
</protein>
<keyword evidence="4" id="KW-0547">Nucleotide-binding</keyword>
<keyword evidence="3 8" id="KW-0812">Transmembrane</keyword>
<dbReference type="InterPro" id="IPR027417">
    <property type="entry name" value="P-loop_NTPase"/>
</dbReference>
<dbReference type="InterPro" id="IPR013525">
    <property type="entry name" value="ABC2_TM"/>
</dbReference>
<dbReference type="Pfam" id="PF19055">
    <property type="entry name" value="ABC2_membrane_7"/>
    <property type="match status" value="1"/>
</dbReference>
<dbReference type="PROSITE" id="PS50893">
    <property type="entry name" value="ABC_TRANSPORTER_2"/>
    <property type="match status" value="1"/>
</dbReference>
<dbReference type="AlphaFoldDB" id="A0A485L6T2"/>
<evidence type="ECO:0000256" key="3">
    <source>
        <dbReference type="ARBA" id="ARBA00022692"/>
    </source>
</evidence>
<reference evidence="10" key="2">
    <citation type="submission" date="2019-06" db="EMBL/GenBank/DDBJ databases">
        <title>Genomics analysis of Aphanomyces spp. identifies a new class of oomycete effector associated with host adaptation.</title>
        <authorList>
            <person name="Gaulin E."/>
        </authorList>
    </citation>
    <scope>NUCLEOTIDE SEQUENCE</scope>
    <source>
        <strain evidence="10">CBS 578.67</strain>
    </source>
</reference>
<feature type="transmembrane region" description="Helical" evidence="8">
    <location>
        <begin position="536"/>
        <end position="553"/>
    </location>
</feature>
<dbReference type="InterPro" id="IPR050352">
    <property type="entry name" value="ABCG_transporters"/>
</dbReference>
<gene>
    <name evidence="11" type="primary">Aste57867_17023</name>
    <name evidence="10" type="ORF">As57867_016965</name>
    <name evidence="11" type="ORF">ASTE57867_17023</name>
</gene>
<comment type="subcellular location">
    <subcellularLocation>
        <location evidence="1">Membrane</location>
        <topology evidence="1">Multi-pass membrane protein</topology>
    </subcellularLocation>
</comment>
<dbReference type="InterPro" id="IPR017871">
    <property type="entry name" value="ABC_transporter-like_CS"/>
</dbReference>
<sequence length="645" mass="70959">MHSSKLPSGASAVDHRQVTHNSDLEAPAYVDLDTPRAAHAGLATLLDVPKMQLSWTSISMSVQVKDTLTKQLVQKQVLTDVHGSASSGQLVVLMGPSGAGKTSLLDIVSGRNTAFTGSVLVNGRPWTKQMNKFASYVMQDDIFYHSLTVREHLLFQAKFRMGATFSTAQRTSRVDHVIHELGLTKCKDTIIGNQRVRGISGGERKRLSFATEILTNPSLLFVDEPTSGLDSFMAESVVLQLQKLARDGRTVLATIHQPSSELFTLFDQLYLLSDGRTIYNGKAADAVPYFASQGLPCPTYMNPTDYFMRQIIVLDKASDAAIRVAQLAENWTLHGAAAAVQGPPLSPVNGGATLDLPTFHNDGRTTILSAPEQFWVLCQRNVLRLVRDQMSFQIRVFSSLFIAVVVGLIYLQLDVSQTGVQSFTGVIFFIVVNQFFSSINPEFLTVPLELPILRREYRGGLYHIWVWYAAKNISELGFQLFFPMVFVLPLYFMVGFAANWVLFWSFYLFTVLVCSAAVGLGYLVSCIARSPELAPVLGIVVILPFLIFGGLFINSNNTPAYLSWVEAISPMKYAFRGMSRAFWTTIAVIPCNAGETCTLQSGDQVLASLGLNKSTLAADVGYLLAVSIGFRLAGLVFLVRNTRKQ</sequence>
<dbReference type="EMBL" id="VJMH01006020">
    <property type="protein sequence ID" value="KAF0691809.1"/>
    <property type="molecule type" value="Genomic_DNA"/>
</dbReference>
<accession>A0A485L6T2</accession>
<dbReference type="GO" id="GO:0140359">
    <property type="term" value="F:ABC-type transporter activity"/>
    <property type="evidence" value="ECO:0007669"/>
    <property type="project" value="InterPro"/>
</dbReference>
<dbReference type="OrthoDB" id="66620at2759"/>
<dbReference type="PANTHER" id="PTHR48041">
    <property type="entry name" value="ABC TRANSPORTER G FAMILY MEMBER 28"/>
    <property type="match status" value="1"/>
</dbReference>
<evidence type="ECO:0000259" key="9">
    <source>
        <dbReference type="PROSITE" id="PS50893"/>
    </source>
</evidence>
<dbReference type="PANTHER" id="PTHR48041:SF139">
    <property type="entry name" value="PROTEIN SCARLET"/>
    <property type="match status" value="1"/>
</dbReference>